<protein>
    <submittedName>
        <fullName evidence="1">Uncharacterized protein</fullName>
    </submittedName>
</protein>
<organism evidence="1">
    <name type="scientific">Picea sitchensis</name>
    <name type="common">Sitka spruce</name>
    <name type="synonym">Pinus sitchensis</name>
    <dbReference type="NCBI Taxonomy" id="3332"/>
    <lineage>
        <taxon>Eukaryota</taxon>
        <taxon>Viridiplantae</taxon>
        <taxon>Streptophyta</taxon>
        <taxon>Embryophyta</taxon>
        <taxon>Tracheophyta</taxon>
        <taxon>Spermatophyta</taxon>
        <taxon>Pinopsida</taxon>
        <taxon>Pinidae</taxon>
        <taxon>Conifers I</taxon>
        <taxon>Pinales</taxon>
        <taxon>Pinaceae</taxon>
        <taxon>Picea</taxon>
    </lineage>
</organism>
<dbReference type="EMBL" id="BT123000">
    <property type="protein sequence ID" value="ADE76346.1"/>
    <property type="molecule type" value="mRNA"/>
</dbReference>
<evidence type="ECO:0000313" key="1">
    <source>
        <dbReference type="EMBL" id="ADE76346.1"/>
    </source>
</evidence>
<reference evidence="1" key="1">
    <citation type="submission" date="2010-04" db="EMBL/GenBank/DDBJ databases">
        <authorList>
            <person name="Reid K.E."/>
            <person name="Liao N."/>
            <person name="Chan S."/>
            <person name="Docking R."/>
            <person name="Taylor G."/>
            <person name="Moore R."/>
            <person name="Mayo M."/>
            <person name="Munro S."/>
            <person name="King J."/>
            <person name="Yanchuk A."/>
            <person name="Holt R."/>
            <person name="Jones S."/>
            <person name="Marra M."/>
            <person name="Ritland C.E."/>
            <person name="Ritland K."/>
            <person name="Bohlmann J."/>
        </authorList>
    </citation>
    <scope>NUCLEOTIDE SEQUENCE</scope>
    <source>
        <tissue evidence="1">Bud</tissue>
    </source>
</reference>
<accession>D5A9X7</accession>
<proteinExistence type="evidence at transcript level"/>
<name>D5A9X7_PICSI</name>
<sequence length="156" mass="17465">MQQKQNITWIDRFFLGERLLLYLLKRLGRSQRKCGAGREVGLDMVAIVRLIMNDLIFDLVLGLMTVQVLQGVAIQGLFLHMRGGTVKTPILARLYLGLPVQEDLQGPAHYQEAGRHLSAGLTLSRQIGMEDMPLLLGDIESDQDRSILVSVEDPLN</sequence>
<dbReference type="AlphaFoldDB" id="D5A9X7"/>
<dbReference type="OMA" id="ITWIDRF"/>